<comment type="caution">
    <text evidence="2">The sequence shown here is derived from an EMBL/GenBank/DDBJ whole genome shotgun (WGS) entry which is preliminary data.</text>
</comment>
<evidence type="ECO:0000313" key="3">
    <source>
        <dbReference type="Proteomes" id="UP001597326"/>
    </source>
</evidence>
<dbReference type="EMBL" id="JBHUFZ010000017">
    <property type="protein sequence ID" value="MFD1890173.1"/>
    <property type="molecule type" value="Genomic_DNA"/>
</dbReference>
<proteinExistence type="predicted"/>
<dbReference type="Proteomes" id="UP001597326">
    <property type="component" value="Unassembled WGS sequence"/>
</dbReference>
<name>A0ABW4RV27_9ACTN</name>
<gene>
    <name evidence="2" type="ORF">ACFSCS_08240</name>
</gene>
<evidence type="ECO:0000259" key="1">
    <source>
        <dbReference type="Pfam" id="PF12229"/>
    </source>
</evidence>
<dbReference type="InterPro" id="IPR052913">
    <property type="entry name" value="Glycopeptide_resist_protein"/>
</dbReference>
<dbReference type="Pfam" id="PF04294">
    <property type="entry name" value="VanW"/>
    <property type="match status" value="1"/>
</dbReference>
<feature type="domain" description="YoaR-like putative peptidoglycan binding" evidence="1">
    <location>
        <begin position="87"/>
        <end position="189"/>
    </location>
</feature>
<sequence length="571" mass="60191">MSSTPTGEQRRRRWPWIAGGAVVLAAAGVYGTGYAMAGDSLPRGTTVDGVSIGGVDSATATTTLREAMQQRATAPITLAAGGKSVKLDPAQAGLSVDYQATVEQAGAGKSLDPVHIWNVLRGGGPIEPVVRTDQKALQAAVAKAAPSFAAKVTDATVALQREKVTLKPGVNGAELDQAKAVDAVSKAYLDTTSVEAPVKTTEPAVTTEEAKQFVASQITPRVSSPLVLDLGAKGKVPLTGPGIGELTKITSKDGQLSATTDMDVLYKAATTKAAKAGLTAPKDARWALQGGKPTLVPGKPGEQIDRKSFDKLVAPALVKTGAARTVKVAVAKKEPEHTTEEAKKAAVKQVTGEFTTYFPHADYRNTNLSVAASRVNNAYIAPGETFSMNDTIGPRTPGSGFVDGWVISGDHLVKENAGGISQSGTTVFNALFFSGLQHVEHQPHTMYFDRYPAGREATLYYGSIDVKFKNDSPYGAILQASVNPSSPGNKGSITVKVWSTKVYTAVKSSELAKSNFTSGRTLHRSGEKCHAQAASPGFTVNYSRLFYKGSQVVKREPYTWTYAPTDEIICD</sequence>
<reference evidence="3" key="1">
    <citation type="journal article" date="2019" name="Int. J. Syst. Evol. Microbiol.">
        <title>The Global Catalogue of Microorganisms (GCM) 10K type strain sequencing project: providing services to taxonomists for standard genome sequencing and annotation.</title>
        <authorList>
            <consortium name="The Broad Institute Genomics Platform"/>
            <consortium name="The Broad Institute Genome Sequencing Center for Infectious Disease"/>
            <person name="Wu L."/>
            <person name="Ma J."/>
        </authorList>
    </citation>
    <scope>NUCLEOTIDE SEQUENCE [LARGE SCALE GENOMIC DNA]</scope>
    <source>
        <strain evidence="3">CAIM 431</strain>
    </source>
</reference>
<accession>A0ABW4RV27</accession>
<dbReference type="InterPro" id="IPR022029">
    <property type="entry name" value="YoaR-like_PG-bd"/>
</dbReference>
<evidence type="ECO:0000313" key="2">
    <source>
        <dbReference type="EMBL" id="MFD1890173.1"/>
    </source>
</evidence>
<keyword evidence="3" id="KW-1185">Reference proteome</keyword>
<dbReference type="Pfam" id="PF12229">
    <property type="entry name" value="PG_binding_4"/>
    <property type="match status" value="1"/>
</dbReference>
<dbReference type="PANTHER" id="PTHR35788">
    <property type="entry name" value="EXPORTED PROTEIN-RELATED"/>
    <property type="match status" value="1"/>
</dbReference>
<protein>
    <submittedName>
        <fullName evidence="2">VanW family protein</fullName>
    </submittedName>
</protein>
<dbReference type="RefSeq" id="WP_343873170.1">
    <property type="nucleotide sequence ID" value="NZ_BAAAIX010000014.1"/>
</dbReference>
<organism evidence="2 3">
    <name type="scientific">Luteococcus peritonei</name>
    <dbReference type="NCBI Taxonomy" id="88874"/>
    <lineage>
        <taxon>Bacteria</taxon>
        <taxon>Bacillati</taxon>
        <taxon>Actinomycetota</taxon>
        <taxon>Actinomycetes</taxon>
        <taxon>Propionibacteriales</taxon>
        <taxon>Propionibacteriaceae</taxon>
        <taxon>Luteococcus</taxon>
    </lineage>
</organism>
<dbReference type="PANTHER" id="PTHR35788:SF1">
    <property type="entry name" value="EXPORTED PROTEIN"/>
    <property type="match status" value="1"/>
</dbReference>
<dbReference type="InterPro" id="IPR007391">
    <property type="entry name" value="Vancomycin_resist_VanW"/>
</dbReference>